<dbReference type="RefSeq" id="WP_133162709.1">
    <property type="nucleotide sequence ID" value="NZ_PPSL01000006.1"/>
</dbReference>
<proteinExistence type="predicted"/>
<dbReference type="EMBL" id="PPSL01000006">
    <property type="protein sequence ID" value="PQJ09269.1"/>
    <property type="molecule type" value="Genomic_DNA"/>
</dbReference>
<organism evidence="1 2">
    <name type="scientific">Flavipsychrobacter stenotrophus</name>
    <dbReference type="NCBI Taxonomy" id="2077091"/>
    <lineage>
        <taxon>Bacteria</taxon>
        <taxon>Pseudomonadati</taxon>
        <taxon>Bacteroidota</taxon>
        <taxon>Chitinophagia</taxon>
        <taxon>Chitinophagales</taxon>
        <taxon>Chitinophagaceae</taxon>
        <taxon>Flavipsychrobacter</taxon>
    </lineage>
</organism>
<evidence type="ECO:0008006" key="3">
    <source>
        <dbReference type="Google" id="ProtNLM"/>
    </source>
</evidence>
<name>A0A2S7SQT3_9BACT</name>
<dbReference type="Gene3D" id="2.120.10.30">
    <property type="entry name" value="TolB, C-terminal domain"/>
    <property type="match status" value="4"/>
</dbReference>
<evidence type="ECO:0000313" key="2">
    <source>
        <dbReference type="Proteomes" id="UP000239872"/>
    </source>
</evidence>
<keyword evidence="2" id="KW-1185">Reference proteome</keyword>
<dbReference type="InterPro" id="IPR011042">
    <property type="entry name" value="6-blade_b-propeller_TolB-like"/>
</dbReference>
<gene>
    <name evidence="1" type="ORF">CJD36_018645</name>
</gene>
<reference evidence="1 2" key="1">
    <citation type="submission" date="2018-01" db="EMBL/GenBank/DDBJ databases">
        <title>A novel member of the phylum Bacteroidetes isolated from glacier ice.</title>
        <authorList>
            <person name="Liu Q."/>
            <person name="Xin Y.-H."/>
        </authorList>
    </citation>
    <scope>NUCLEOTIDE SEQUENCE [LARGE SCALE GENOMIC DNA]</scope>
    <source>
        <strain evidence="1 2">RB1R16</strain>
    </source>
</reference>
<evidence type="ECO:0000313" key="1">
    <source>
        <dbReference type="EMBL" id="PQJ09269.1"/>
    </source>
</evidence>
<accession>A0A2S7SQT3</accession>
<dbReference type="PANTHER" id="PTHR13833:SF71">
    <property type="entry name" value="NHL DOMAIN-CONTAINING PROTEIN"/>
    <property type="match status" value="1"/>
</dbReference>
<dbReference type="SUPFAM" id="SSF101898">
    <property type="entry name" value="NHL repeat"/>
    <property type="match status" value="1"/>
</dbReference>
<sequence length="333" mass="33944">MLLFVFGKKSAGQIITLYAGSGSSLGDGGPATNASLLNPSKGAFDKYGNFYIASNLGNRIRKIDISGNITTIAGTGTAGYNGDGILATTAMLKHPTSIAFDTADNLYICEHDGARVRKIDKITGIISTVAGNGILAAGIDGIPATSSALNDPQDICFDKYGNLYVAEYFSSKVRKISPTGIISTFAGNGIAGYSSDGGLADTSSIGGIFGLCSDTTGNIYLADIGNSRIFKVNTGGIITTVAGTNAGISYNGDNIPATTANIDPYDVDVDDTGNLIIADNQNHIVRKVDQLGIIHTIAGNGVNGSGGDGGVATAAQLSKSIGLAFDGCGNLYI</sequence>
<dbReference type="PANTHER" id="PTHR13833">
    <property type="match status" value="1"/>
</dbReference>
<comment type="caution">
    <text evidence="1">The sequence shown here is derived from an EMBL/GenBank/DDBJ whole genome shotgun (WGS) entry which is preliminary data.</text>
</comment>
<dbReference type="AlphaFoldDB" id="A0A2S7SQT3"/>
<dbReference type="Proteomes" id="UP000239872">
    <property type="component" value="Unassembled WGS sequence"/>
</dbReference>
<dbReference type="OrthoDB" id="9043075at2"/>
<protein>
    <recommendedName>
        <fullName evidence="3">SMP-30/Gluconolactonase/LRE-like region domain-containing protein</fullName>
    </recommendedName>
</protein>